<evidence type="ECO:0000313" key="2">
    <source>
        <dbReference type="EMBL" id="CAB9514729.1"/>
    </source>
</evidence>
<dbReference type="Proteomes" id="UP001153069">
    <property type="component" value="Unassembled WGS sequence"/>
</dbReference>
<gene>
    <name evidence="2" type="ORF">SEMRO_671_G184810.1</name>
</gene>
<keyword evidence="2" id="KW-0575">Peroxidase</keyword>
<evidence type="ECO:0000313" key="3">
    <source>
        <dbReference type="Proteomes" id="UP001153069"/>
    </source>
</evidence>
<feature type="signal peptide" evidence="1">
    <location>
        <begin position="1"/>
        <end position="33"/>
    </location>
</feature>
<dbReference type="AlphaFoldDB" id="A0A9N8EAB5"/>
<dbReference type="GO" id="GO:0004601">
    <property type="term" value="F:peroxidase activity"/>
    <property type="evidence" value="ECO:0007669"/>
    <property type="project" value="UniProtKB-KW"/>
</dbReference>
<comment type="caution">
    <text evidence="2">The sequence shown here is derived from an EMBL/GenBank/DDBJ whole genome shotgun (WGS) entry which is preliminary data.</text>
</comment>
<sequence>MSKHRGGGPRHRAALLLVLGVVSSLLGGHVVQAIYPDGHFDYVTKITDKGHLEAVVADTLKTDDTLFVLTKAFAESGNKQVRFADITLSEAPISGPPYDAGKGGWPTIRYFNKETGKDGAPYQKKTDKSMCDELGNFDNMLDYVEEAGNTALCAPDGSGCDERSAKYMAKFKAKSKEEQAAQLKRLEGMDGSSMKQDLLDWKETRKRLLKTLLATHHTEL</sequence>
<protein>
    <submittedName>
        <fullName evidence="2">Glutathione peroxidase</fullName>
    </submittedName>
</protein>
<keyword evidence="3" id="KW-1185">Reference proteome</keyword>
<organism evidence="2 3">
    <name type="scientific">Seminavis robusta</name>
    <dbReference type="NCBI Taxonomy" id="568900"/>
    <lineage>
        <taxon>Eukaryota</taxon>
        <taxon>Sar</taxon>
        <taxon>Stramenopiles</taxon>
        <taxon>Ochrophyta</taxon>
        <taxon>Bacillariophyta</taxon>
        <taxon>Bacillariophyceae</taxon>
        <taxon>Bacillariophycidae</taxon>
        <taxon>Naviculales</taxon>
        <taxon>Naviculaceae</taxon>
        <taxon>Seminavis</taxon>
    </lineage>
</organism>
<keyword evidence="1" id="KW-0732">Signal</keyword>
<dbReference type="EMBL" id="CAICTM010000670">
    <property type="protein sequence ID" value="CAB9514729.1"/>
    <property type="molecule type" value="Genomic_DNA"/>
</dbReference>
<name>A0A9N8EAB5_9STRA</name>
<reference evidence="2" key="1">
    <citation type="submission" date="2020-06" db="EMBL/GenBank/DDBJ databases">
        <authorList>
            <consortium name="Plant Systems Biology data submission"/>
        </authorList>
    </citation>
    <scope>NUCLEOTIDE SEQUENCE</scope>
    <source>
        <strain evidence="2">D6</strain>
    </source>
</reference>
<dbReference type="OrthoDB" id="39297at2759"/>
<accession>A0A9N8EAB5</accession>
<feature type="chain" id="PRO_5040502305" evidence="1">
    <location>
        <begin position="34"/>
        <end position="220"/>
    </location>
</feature>
<proteinExistence type="predicted"/>
<evidence type="ECO:0000256" key="1">
    <source>
        <dbReference type="SAM" id="SignalP"/>
    </source>
</evidence>
<keyword evidence="2" id="KW-0560">Oxidoreductase</keyword>